<dbReference type="PANTHER" id="PTHR45339:SF1">
    <property type="entry name" value="HYBRID SIGNAL TRANSDUCTION HISTIDINE KINASE J"/>
    <property type="match status" value="1"/>
</dbReference>
<evidence type="ECO:0000259" key="4">
    <source>
        <dbReference type="PROSITE" id="PS50110"/>
    </source>
</evidence>
<gene>
    <name evidence="5" type="ORF">AVDCRST_MAG23-899</name>
</gene>
<dbReference type="EMBL" id="CADCWD010000033">
    <property type="protein sequence ID" value="CAA9529145.1"/>
    <property type="molecule type" value="Genomic_DNA"/>
</dbReference>
<reference evidence="5" key="1">
    <citation type="submission" date="2020-02" db="EMBL/GenBank/DDBJ databases">
        <authorList>
            <person name="Meier V. D."/>
        </authorList>
    </citation>
    <scope>NUCLEOTIDE SEQUENCE</scope>
    <source>
        <strain evidence="5">AVDCRST_MAG23</strain>
    </source>
</reference>
<protein>
    <submittedName>
        <fullName evidence="5">Polar-differentiation response regulator DivK</fullName>
    </submittedName>
</protein>
<evidence type="ECO:0000256" key="1">
    <source>
        <dbReference type="ARBA" id="ARBA00022553"/>
    </source>
</evidence>
<dbReference type="SMART" id="SM00448">
    <property type="entry name" value="REC"/>
    <property type="match status" value="1"/>
</dbReference>
<organism evidence="5">
    <name type="scientific">uncultured Sphingosinicella sp</name>
    <dbReference type="NCBI Taxonomy" id="478748"/>
    <lineage>
        <taxon>Bacteria</taxon>
        <taxon>Pseudomonadati</taxon>
        <taxon>Pseudomonadota</taxon>
        <taxon>Alphaproteobacteria</taxon>
        <taxon>Sphingomonadales</taxon>
        <taxon>Sphingosinicellaceae</taxon>
        <taxon>Sphingosinicella</taxon>
        <taxon>environmental samples</taxon>
    </lineage>
</organism>
<keyword evidence="2" id="KW-0902">Two-component regulatory system</keyword>
<dbReference type="PROSITE" id="PS50110">
    <property type="entry name" value="RESPONSE_REGULATORY"/>
    <property type="match status" value="1"/>
</dbReference>
<evidence type="ECO:0000256" key="3">
    <source>
        <dbReference type="PROSITE-ProRule" id="PRU00169"/>
    </source>
</evidence>
<evidence type="ECO:0000256" key="2">
    <source>
        <dbReference type="ARBA" id="ARBA00023012"/>
    </source>
</evidence>
<dbReference type="Pfam" id="PF00072">
    <property type="entry name" value="Response_reg"/>
    <property type="match status" value="1"/>
</dbReference>
<proteinExistence type="predicted"/>
<evidence type="ECO:0000313" key="5">
    <source>
        <dbReference type="EMBL" id="CAA9529145.1"/>
    </source>
</evidence>
<dbReference type="InterPro" id="IPR025309">
    <property type="entry name" value="KTSC_dom"/>
</dbReference>
<dbReference type="AlphaFoldDB" id="A0A6J4TS93"/>
<dbReference type="SUPFAM" id="SSF52172">
    <property type="entry name" value="CheY-like"/>
    <property type="match status" value="1"/>
</dbReference>
<name>A0A6J4TS93_9SPHN</name>
<dbReference type="PANTHER" id="PTHR45339">
    <property type="entry name" value="HYBRID SIGNAL TRANSDUCTION HISTIDINE KINASE J"/>
    <property type="match status" value="1"/>
</dbReference>
<dbReference type="InterPro" id="IPR001789">
    <property type="entry name" value="Sig_transdc_resp-reg_receiver"/>
</dbReference>
<keyword evidence="1 3" id="KW-0597">Phosphoprotein</keyword>
<accession>A0A6J4TS93</accession>
<feature type="modified residue" description="4-aspartylphosphate" evidence="3">
    <location>
        <position position="53"/>
    </location>
</feature>
<dbReference type="GO" id="GO:0000160">
    <property type="term" value="P:phosphorelay signal transduction system"/>
    <property type="evidence" value="ECO:0007669"/>
    <property type="project" value="UniProtKB-KW"/>
</dbReference>
<feature type="domain" description="Response regulatory" evidence="4">
    <location>
        <begin position="4"/>
        <end position="120"/>
    </location>
</feature>
<sequence length="203" mass="22982">MGQKILVVEDNELNLRLFCDILRAHGYEAEPVRDGREAVDRARAFAPDLVIMDIQMPHISGLEIIEQLKGDETLSSIPIMAVTAYAAKGDEDRIRDAGAEGYVSKPISVIRFVEAVRQLLKEREAMPELSSSAIDRAEYRDESRTLDLWYSDGDRYSYFDVPRSLYEALLAAPSAGAFVNKEIKPHFAFELEEGRRRFRPTAD</sequence>
<dbReference type="Gene3D" id="3.40.50.2300">
    <property type="match status" value="1"/>
</dbReference>
<dbReference type="Pfam" id="PF13619">
    <property type="entry name" value="KTSC"/>
    <property type="match status" value="1"/>
</dbReference>
<dbReference type="InterPro" id="IPR011006">
    <property type="entry name" value="CheY-like_superfamily"/>
</dbReference>